<dbReference type="SUPFAM" id="SSF51556">
    <property type="entry name" value="Metallo-dependent hydrolases"/>
    <property type="match status" value="1"/>
</dbReference>
<proteinExistence type="inferred from homology"/>
<organism evidence="4 5">
    <name type="scientific">Devosia rhodophyticola</name>
    <dbReference type="NCBI Taxonomy" id="3026423"/>
    <lineage>
        <taxon>Bacteria</taxon>
        <taxon>Pseudomonadati</taxon>
        <taxon>Pseudomonadota</taxon>
        <taxon>Alphaproteobacteria</taxon>
        <taxon>Hyphomicrobiales</taxon>
        <taxon>Devosiaceae</taxon>
        <taxon>Devosia</taxon>
    </lineage>
</organism>
<evidence type="ECO:0000256" key="2">
    <source>
        <dbReference type="ARBA" id="ARBA00022801"/>
    </source>
</evidence>
<dbReference type="EMBL" id="CP118247">
    <property type="protein sequence ID" value="WDR07245.1"/>
    <property type="molecule type" value="Genomic_DNA"/>
</dbReference>
<dbReference type="InterPro" id="IPR032466">
    <property type="entry name" value="Metal_Hydrolase"/>
</dbReference>
<dbReference type="InterPro" id="IPR006680">
    <property type="entry name" value="Amidohydro-rel"/>
</dbReference>
<evidence type="ECO:0000313" key="5">
    <source>
        <dbReference type="Proteomes" id="UP001222118"/>
    </source>
</evidence>
<feature type="domain" description="Amidohydrolase-related" evidence="3">
    <location>
        <begin position="37"/>
        <end position="259"/>
    </location>
</feature>
<protein>
    <submittedName>
        <fullName evidence="4">Amidohydrolase family protein</fullName>
    </submittedName>
</protein>
<name>A0ABY7Z2M9_9HYPH</name>
<evidence type="ECO:0000313" key="4">
    <source>
        <dbReference type="EMBL" id="WDR07245.1"/>
    </source>
</evidence>
<dbReference type="Proteomes" id="UP001222118">
    <property type="component" value="Chromosome"/>
</dbReference>
<dbReference type="RefSeq" id="WP_282212758.1">
    <property type="nucleotide sequence ID" value="NZ_CP118247.1"/>
</dbReference>
<sequence length="301" mass="31301">MTRVVGRDPATGEGLAIELAEGLITAVSAANYDGDNYLSAGLIDLQVNGYFGLDLNDHTLTPERVIALTRKLLEMGVTTYQPTLITASENSIVSAIRAIVAARKADRHSSLAIGGIHIEGPFISPNDGPRGAHPASEVRPPDLVELGRWQSAAEGLITMVTLSPHYENAPDFIAAAVTQSINIAIGHTDASPAQIHAAAAAGATLSTHLGNGAAANLPRHPNFIWAQLADDRLCASFIADGHHLAADTLVAMLRAKGVARSVLVSDLAAPGGLPPGIYDQPIGGRVQLWPDGRLGTPGTPI</sequence>
<dbReference type="PANTHER" id="PTHR11113:SF14">
    <property type="entry name" value="N-ACETYLGLUCOSAMINE-6-PHOSPHATE DEACETYLASE"/>
    <property type="match status" value="1"/>
</dbReference>
<gene>
    <name evidence="4" type="ORF">PSQ90_07420</name>
</gene>
<accession>A0ABY7Z2M9</accession>
<comment type="similarity">
    <text evidence="1">Belongs to the metallo-dependent hydrolases superfamily. NagA family.</text>
</comment>
<dbReference type="Gene3D" id="3.20.20.140">
    <property type="entry name" value="Metal-dependent hydrolases"/>
    <property type="match status" value="1"/>
</dbReference>
<dbReference type="PANTHER" id="PTHR11113">
    <property type="entry name" value="N-ACETYLGLUCOSAMINE-6-PHOSPHATE DEACETYLASE"/>
    <property type="match status" value="1"/>
</dbReference>
<reference evidence="4 5" key="1">
    <citation type="submission" date="2023-02" db="EMBL/GenBank/DDBJ databases">
        <title>Devosia chondri sp. nov., isolated from the phycosphere of marine algae.</title>
        <authorList>
            <person name="Kim J.M."/>
            <person name="Lee J.K."/>
            <person name="Choi B.J."/>
            <person name="Bayburt H."/>
            <person name="Jeon C.O."/>
        </authorList>
    </citation>
    <scope>NUCLEOTIDE SEQUENCE [LARGE SCALE GENOMIC DNA]</scope>
    <source>
        <strain evidence="4 5">G2-5</strain>
    </source>
</reference>
<dbReference type="Pfam" id="PF01979">
    <property type="entry name" value="Amidohydro_1"/>
    <property type="match status" value="1"/>
</dbReference>
<evidence type="ECO:0000259" key="3">
    <source>
        <dbReference type="Pfam" id="PF01979"/>
    </source>
</evidence>
<keyword evidence="2" id="KW-0378">Hydrolase</keyword>
<evidence type="ECO:0000256" key="1">
    <source>
        <dbReference type="ARBA" id="ARBA00010716"/>
    </source>
</evidence>
<keyword evidence="5" id="KW-1185">Reference proteome</keyword>